<proteinExistence type="predicted"/>
<comment type="caution">
    <text evidence="1">The sequence shown here is derived from an EMBL/GenBank/DDBJ whole genome shotgun (WGS) entry which is preliminary data.</text>
</comment>
<dbReference type="Gene3D" id="2.120.10.30">
    <property type="entry name" value="TolB, C-terminal domain"/>
    <property type="match status" value="1"/>
</dbReference>
<name>A0A0F8ZX07_9ZZZZ</name>
<accession>A0A0F8ZX07</accession>
<dbReference type="InterPro" id="IPR011044">
    <property type="entry name" value="Quino_amine_DH_bsu"/>
</dbReference>
<dbReference type="InterPro" id="IPR011042">
    <property type="entry name" value="6-blade_b-propeller_TolB-like"/>
</dbReference>
<evidence type="ECO:0000313" key="1">
    <source>
        <dbReference type="EMBL" id="KKK64496.1"/>
    </source>
</evidence>
<reference evidence="1" key="1">
    <citation type="journal article" date="2015" name="Nature">
        <title>Complex archaea that bridge the gap between prokaryotes and eukaryotes.</title>
        <authorList>
            <person name="Spang A."/>
            <person name="Saw J.H."/>
            <person name="Jorgensen S.L."/>
            <person name="Zaremba-Niedzwiedzka K."/>
            <person name="Martijn J."/>
            <person name="Lind A.E."/>
            <person name="van Eijk R."/>
            <person name="Schleper C."/>
            <person name="Guy L."/>
            <person name="Ettema T.J."/>
        </authorList>
    </citation>
    <scope>NUCLEOTIDE SEQUENCE</scope>
</reference>
<feature type="non-terminal residue" evidence="1">
    <location>
        <position position="284"/>
    </location>
</feature>
<dbReference type="EMBL" id="LAZR01060999">
    <property type="protein sequence ID" value="KKK64496.1"/>
    <property type="molecule type" value="Genomic_DNA"/>
</dbReference>
<organism evidence="1">
    <name type="scientific">marine sediment metagenome</name>
    <dbReference type="NCBI Taxonomy" id="412755"/>
    <lineage>
        <taxon>unclassified sequences</taxon>
        <taxon>metagenomes</taxon>
        <taxon>ecological metagenomes</taxon>
    </lineage>
</organism>
<dbReference type="SUPFAM" id="SSF50969">
    <property type="entry name" value="YVTN repeat-like/Quinoprotein amine dehydrogenase"/>
    <property type="match status" value="1"/>
</dbReference>
<gene>
    <name evidence="1" type="ORF">LCGC14_2983590</name>
</gene>
<sequence length="284" mass="29619">MSSDVDQLGIDSSGNIYASANASGYGVWKYSSALVLDTSWGTSGEIDPPGTNTRGLSVSPEGKVAAGVTGVSHFDATGTSLWTAEDSFSYGGVLIDPKTKNVFGYDAASPFGFRKFGKLDGTIIESGTVAGGGSASCSGTAIDRTNYTSPPQVYVHELHNTDRNLYAFDPDNLSNRIYKVTNSNFLGTNSRQSLAVDSSGNLYMAGSRKTGGFNGEDYSVIKIDSSDGSILDVYDTGAATKSIAIDSNDNIFVVGTASGGKILWKLNTSLVLQASLSTAVLNLS</sequence>
<protein>
    <recommendedName>
        <fullName evidence="2">Bulb-type lectin domain-containing protein</fullName>
    </recommendedName>
</protein>
<dbReference type="AlphaFoldDB" id="A0A0F8ZX07"/>
<evidence type="ECO:0008006" key="2">
    <source>
        <dbReference type="Google" id="ProtNLM"/>
    </source>
</evidence>